<dbReference type="Proteomes" id="UP000441455">
    <property type="component" value="Unassembled WGS sequence"/>
</dbReference>
<comment type="caution">
    <text evidence="1">The sequence shown here is derived from an EMBL/GenBank/DDBJ whole genome shotgun (WGS) entry which is preliminary data.</text>
</comment>
<sequence>MNYFCEPSKGENEMWKSIKNDLIGSEGGIILQDEEYEGSCRITLERCRPYDAITCGVYGDMVHTVYSDPLVSQHLYEMMKKDLQAFIDADIEDLGRRSDFYEAFIERYR</sequence>
<name>A0A6N7VZD8_ACIFE</name>
<gene>
    <name evidence="1" type="ORF">FX155_07445</name>
</gene>
<reference evidence="1 2" key="1">
    <citation type="submission" date="2019-08" db="EMBL/GenBank/DDBJ databases">
        <title>In-depth cultivation of the pig gut microbiome towards novel bacterial diversity and tailored functional studies.</title>
        <authorList>
            <person name="Wylensek D."/>
            <person name="Hitch T.C.A."/>
            <person name="Clavel T."/>
        </authorList>
    </citation>
    <scope>NUCLEOTIDE SEQUENCE [LARGE SCALE GENOMIC DNA]</scope>
    <source>
        <strain evidence="1 2">WCA-389-WT-5B</strain>
    </source>
</reference>
<dbReference type="EMBL" id="VULN01000009">
    <property type="protein sequence ID" value="MSS82425.1"/>
    <property type="molecule type" value="Genomic_DNA"/>
</dbReference>
<evidence type="ECO:0000313" key="1">
    <source>
        <dbReference type="EMBL" id="MSS82425.1"/>
    </source>
</evidence>
<proteinExistence type="predicted"/>
<evidence type="ECO:0000313" key="2">
    <source>
        <dbReference type="Proteomes" id="UP000441455"/>
    </source>
</evidence>
<organism evidence="1 2">
    <name type="scientific">Acidaminococcus fermentans</name>
    <dbReference type="NCBI Taxonomy" id="905"/>
    <lineage>
        <taxon>Bacteria</taxon>
        <taxon>Bacillati</taxon>
        <taxon>Bacillota</taxon>
        <taxon>Negativicutes</taxon>
        <taxon>Acidaminococcales</taxon>
        <taxon>Acidaminococcaceae</taxon>
        <taxon>Acidaminococcus</taxon>
    </lineage>
</organism>
<protein>
    <submittedName>
        <fullName evidence="1">Uncharacterized protein</fullName>
    </submittedName>
</protein>
<accession>A0A6N7VZD8</accession>
<dbReference type="AlphaFoldDB" id="A0A6N7VZD8"/>
<dbReference type="OrthoDB" id="5382843at2"/>